<gene>
    <name evidence="8" type="primary">LOC110981983</name>
</gene>
<dbReference type="PANTHER" id="PTHR24300">
    <property type="entry name" value="CYTOCHROME P450 508A4-RELATED"/>
    <property type="match status" value="1"/>
</dbReference>
<comment type="similarity">
    <text evidence="1 5">Belongs to the cytochrome P450 family.</text>
</comment>
<comment type="cofactor">
    <cofactor evidence="4">
        <name>heme</name>
        <dbReference type="ChEBI" id="CHEBI:30413"/>
    </cofactor>
</comment>
<keyword evidence="6" id="KW-0472">Membrane</keyword>
<dbReference type="PROSITE" id="PS00086">
    <property type="entry name" value="CYTOCHROME_P450"/>
    <property type="match status" value="1"/>
</dbReference>
<dbReference type="PRINTS" id="PR00463">
    <property type="entry name" value="EP450I"/>
</dbReference>
<dbReference type="GO" id="GO:0004497">
    <property type="term" value="F:monooxygenase activity"/>
    <property type="evidence" value="ECO:0007669"/>
    <property type="project" value="UniProtKB-KW"/>
</dbReference>
<keyword evidence="2 4" id="KW-0479">Metal-binding</keyword>
<dbReference type="Pfam" id="PF00067">
    <property type="entry name" value="p450"/>
    <property type="match status" value="2"/>
</dbReference>
<name>A0A8B7YR48_ACAPL</name>
<dbReference type="Gene3D" id="1.10.630.10">
    <property type="entry name" value="Cytochrome P450"/>
    <property type="match status" value="1"/>
</dbReference>
<evidence type="ECO:0000256" key="1">
    <source>
        <dbReference type="ARBA" id="ARBA00010617"/>
    </source>
</evidence>
<protein>
    <submittedName>
        <fullName evidence="8">Cytochrome P450 2J6-like isoform X1</fullName>
    </submittedName>
</protein>
<evidence type="ECO:0000256" key="2">
    <source>
        <dbReference type="ARBA" id="ARBA00022723"/>
    </source>
</evidence>
<dbReference type="KEGG" id="aplc:110981983"/>
<dbReference type="GO" id="GO:0020037">
    <property type="term" value="F:heme binding"/>
    <property type="evidence" value="ECO:0007669"/>
    <property type="project" value="InterPro"/>
</dbReference>
<dbReference type="OMA" id="EFNWADH"/>
<feature type="binding site" description="axial binding residue" evidence="4">
    <location>
        <position position="477"/>
    </location>
    <ligand>
        <name>heme</name>
        <dbReference type="ChEBI" id="CHEBI:30413"/>
    </ligand>
    <ligandPart>
        <name>Fe</name>
        <dbReference type="ChEBI" id="CHEBI:18248"/>
    </ligandPart>
</feature>
<evidence type="ECO:0000256" key="3">
    <source>
        <dbReference type="ARBA" id="ARBA00023004"/>
    </source>
</evidence>
<dbReference type="GO" id="GO:0005506">
    <property type="term" value="F:iron ion binding"/>
    <property type="evidence" value="ECO:0007669"/>
    <property type="project" value="InterPro"/>
</dbReference>
<keyword evidence="5" id="KW-0560">Oxidoreductase</keyword>
<dbReference type="InterPro" id="IPR036396">
    <property type="entry name" value="Cyt_P450_sf"/>
</dbReference>
<proteinExistence type="inferred from homology"/>
<keyword evidence="3 4" id="KW-0408">Iron</keyword>
<evidence type="ECO:0000256" key="5">
    <source>
        <dbReference type="RuleBase" id="RU000461"/>
    </source>
</evidence>
<accession>A0A8B7YR48</accession>
<dbReference type="AlphaFoldDB" id="A0A8B7YR48"/>
<evidence type="ECO:0000313" key="7">
    <source>
        <dbReference type="Proteomes" id="UP000694845"/>
    </source>
</evidence>
<dbReference type="PRINTS" id="PR00385">
    <property type="entry name" value="P450"/>
</dbReference>
<organism evidence="7 8">
    <name type="scientific">Acanthaster planci</name>
    <name type="common">Crown-of-thorns starfish</name>
    <dbReference type="NCBI Taxonomy" id="133434"/>
    <lineage>
        <taxon>Eukaryota</taxon>
        <taxon>Metazoa</taxon>
        <taxon>Echinodermata</taxon>
        <taxon>Eleutherozoa</taxon>
        <taxon>Asterozoa</taxon>
        <taxon>Asteroidea</taxon>
        <taxon>Valvatacea</taxon>
        <taxon>Valvatida</taxon>
        <taxon>Acanthasteridae</taxon>
        <taxon>Acanthaster</taxon>
    </lineage>
</organism>
<keyword evidence="6" id="KW-0812">Transmembrane</keyword>
<keyword evidence="7" id="KW-1185">Reference proteome</keyword>
<evidence type="ECO:0000256" key="4">
    <source>
        <dbReference type="PIRSR" id="PIRSR602401-1"/>
    </source>
</evidence>
<reference evidence="8" key="1">
    <citation type="submission" date="2025-08" db="UniProtKB">
        <authorList>
            <consortium name="RefSeq"/>
        </authorList>
    </citation>
    <scope>IDENTIFICATION</scope>
</reference>
<dbReference type="InterPro" id="IPR017972">
    <property type="entry name" value="Cyt_P450_CS"/>
</dbReference>
<dbReference type="OrthoDB" id="1844152at2759"/>
<feature type="transmembrane region" description="Helical" evidence="6">
    <location>
        <begin position="7"/>
        <end position="32"/>
    </location>
</feature>
<dbReference type="GeneID" id="110981983"/>
<dbReference type="InterPro" id="IPR002401">
    <property type="entry name" value="Cyt_P450_E_grp-I"/>
</dbReference>
<dbReference type="Proteomes" id="UP000694845">
    <property type="component" value="Unplaced"/>
</dbReference>
<evidence type="ECO:0000256" key="6">
    <source>
        <dbReference type="SAM" id="Phobius"/>
    </source>
</evidence>
<keyword evidence="5" id="KW-0503">Monooxygenase</keyword>
<dbReference type="GO" id="GO:0016705">
    <property type="term" value="F:oxidoreductase activity, acting on paired donors, with incorporation or reduction of molecular oxygen"/>
    <property type="evidence" value="ECO:0007669"/>
    <property type="project" value="InterPro"/>
</dbReference>
<sequence>MSMISQLGWMLASVTPVHVLLCGVVCLISWWWCRQSAAGLPPGPWGVPVLGLLPRVFLEQRRGSHPHLLFTEYARHYGPIFSARIVNKTLVVLNDYDSVRQAFQNPNLSDRPPSTLIAEAMKSEGVAMASGEPWKDLRRFCLTVLRSFGVGKSSFEEQIGAEGRALVQTMTSYGGHPFDPKYLIGNAVANVICSVVLGKRYEYSDANFSYLMRVFHRIVNHVGSGGLLNAVPVMRVFTRNKADVYASFGEFRSFILSVVESHRATLDPKNPRDFIDVFLNEIETNEKAMSNGTIQENGSTSTSGFVAKKSIPPNGLPRTHHPHLSDKRIVGTIGNLFAAGMETTATTLLWALLYMAAYPKIQERVQAEIDAVVGRNRLPVMADKPELHFTQAVLLEVQRIAVVTPLGIPHAAASDTEVLGFKVPKGSLLVSNFWALFRDPNIWPEPDKFKPDRFLDKDGLAFKPEELIPFSTGRRSCIGEHLAKMELFIFFSYFMHQFTFEKPDEAPPYTFEARVGLTHYPVPYQIRALQRN</sequence>
<evidence type="ECO:0000313" key="8">
    <source>
        <dbReference type="RefSeq" id="XP_022095753.1"/>
    </source>
</evidence>
<keyword evidence="6" id="KW-1133">Transmembrane helix</keyword>
<dbReference type="SUPFAM" id="SSF48264">
    <property type="entry name" value="Cytochrome P450"/>
    <property type="match status" value="1"/>
</dbReference>
<dbReference type="InterPro" id="IPR001128">
    <property type="entry name" value="Cyt_P450"/>
</dbReference>
<keyword evidence="4 5" id="KW-0349">Heme</keyword>
<dbReference type="RefSeq" id="XP_022095753.1">
    <property type="nucleotide sequence ID" value="XM_022240061.1"/>
</dbReference>
<dbReference type="InterPro" id="IPR050182">
    <property type="entry name" value="Cytochrome_P450_fam2"/>
</dbReference>